<dbReference type="Gene3D" id="3.40.640.10">
    <property type="entry name" value="Type I PLP-dependent aspartate aminotransferase-like (Major domain)"/>
    <property type="match status" value="1"/>
</dbReference>
<dbReference type="OrthoDB" id="2414662at2759"/>
<dbReference type="SUPFAM" id="SSF53067">
    <property type="entry name" value="Actin-like ATPase domain"/>
    <property type="match status" value="2"/>
</dbReference>
<dbReference type="GO" id="GO:0005737">
    <property type="term" value="C:cytoplasm"/>
    <property type="evidence" value="ECO:0007669"/>
    <property type="project" value="TreeGrafter"/>
</dbReference>
<dbReference type="FunFam" id="3.90.1150.10:FF:000096">
    <property type="entry name" value="ATP-binding cassette sub-family A member 3-like Protein"/>
    <property type="match status" value="1"/>
</dbReference>
<dbReference type="InterPro" id="IPR003695">
    <property type="entry name" value="Ppx_GppA_N"/>
</dbReference>
<evidence type="ECO:0000259" key="6">
    <source>
        <dbReference type="Pfam" id="PF00155"/>
    </source>
</evidence>
<reference evidence="8" key="1">
    <citation type="journal article" date="2023" name="Plant J.">
        <title>The genome of the king protea, Protea cynaroides.</title>
        <authorList>
            <person name="Chang J."/>
            <person name="Duong T.A."/>
            <person name="Schoeman C."/>
            <person name="Ma X."/>
            <person name="Roodt D."/>
            <person name="Barker N."/>
            <person name="Li Z."/>
            <person name="Van de Peer Y."/>
            <person name="Mizrachi E."/>
        </authorList>
    </citation>
    <scope>NUCLEOTIDE SEQUENCE</scope>
    <source>
        <tissue evidence="8">Young leaves</tissue>
    </source>
</reference>
<dbReference type="InterPro" id="IPR051326">
    <property type="entry name" value="Kynurenine-oxoglutarate_AT"/>
</dbReference>
<evidence type="ECO:0000259" key="7">
    <source>
        <dbReference type="Pfam" id="PF02541"/>
    </source>
</evidence>
<comment type="cofactor">
    <cofactor evidence="1">
        <name>pyridoxal 5'-phosphate</name>
        <dbReference type="ChEBI" id="CHEBI:597326"/>
    </cofactor>
</comment>
<dbReference type="SUPFAM" id="SSF53383">
    <property type="entry name" value="PLP-dependent transferases"/>
    <property type="match status" value="1"/>
</dbReference>
<evidence type="ECO:0000313" key="8">
    <source>
        <dbReference type="EMBL" id="KAJ4955685.1"/>
    </source>
</evidence>
<feature type="domain" description="Ppx/GppA phosphatase N-terminal" evidence="7">
    <location>
        <begin position="484"/>
        <end position="778"/>
    </location>
</feature>
<feature type="domain" description="Aminotransferase class I/classII large" evidence="6">
    <location>
        <begin position="29"/>
        <end position="349"/>
    </location>
</feature>
<dbReference type="Pfam" id="PF00155">
    <property type="entry name" value="Aminotran_1_2"/>
    <property type="match status" value="1"/>
</dbReference>
<dbReference type="PROSITE" id="PS00105">
    <property type="entry name" value="AA_TRANSFER_CLASS_1"/>
    <property type="match status" value="1"/>
</dbReference>
<keyword evidence="9" id="KW-1185">Reference proteome</keyword>
<dbReference type="CDD" id="cd24006">
    <property type="entry name" value="ASKHA_NBD_PPX_GppA"/>
    <property type="match status" value="1"/>
</dbReference>
<dbReference type="Gene3D" id="3.90.1150.10">
    <property type="entry name" value="Aspartate Aminotransferase, domain 1"/>
    <property type="match status" value="1"/>
</dbReference>
<dbReference type="InterPro" id="IPR004839">
    <property type="entry name" value="Aminotransferase_I/II_large"/>
</dbReference>
<proteinExistence type="inferred from homology"/>
<keyword evidence="4" id="KW-0808">Transferase</keyword>
<sequence>MEEKLSKVAQTLKPSPIQEISHLSQRSSTINLAEGFPDFPAPIQIKEAAISAINSDFNQYRHVQGICEHLAENMKLQRGLEVNPLTDIAICCGQTEAFAAAVFATIDKGDEVLLFDPAYETYETCILLVGGVPVYVSLDPPHWTLDRDKLMKSVTSRTKAIVLNSPHNPTGKVFSKDELEAIAGVCRDMDCLAITDEVYEYITFDMEKHISLASLLGMQERTIITSSLSKTFSVTGWRIGWAIAPACIASAIRNIHIKITDSAPAPFQEAALTALTCSPEYFESLRRAYEAKRDYIVNMLCSIGFKIQFKPQGSFFVFAELPGECILSDIEFVTELIRKIGVAAVPGCGFFHRKFSSSGLSLDGQSYQTRYIRFAFCKSDTTLDAAAQKMSKLVMANGVSSTDDSVGGSSPNVVRKISLEGLLDGGRPELSYIDSDELCREGSKGGKEHKAQGTMEINLSNPVSSSKLLAAVDMGTNSFKMLVVRADPNGKFLAVDRLKKPVVLGRGMHADDGTISPDAQQRAIVALQKFGQELQRQRIHHAKIVATSAVREASNKLEFLSRVREEVGFEVDVLSGEEEARLVYLGVLQFLPLYNRTVLTVDIGGGSTEIVIGKQGKVLFATSLKLGHVNLTEAFVRNGKLLELRNHIRSVLQESGLIEKVREIGFEIAVGSSGTVRSIENAIFRGYGKGLTNALVSFSGRRGWRFTLEELRTVAKRLCCLDDGGIKAARRAGFFKKRSEFITAGAVLLSEIFETLNIAEMRVSGYALGEGIISEILATTCSDYDINMNARWRSFVHRSTRFNSEKKMKSAVRCAGMARVSP</sequence>
<evidence type="ECO:0008006" key="10">
    <source>
        <dbReference type="Google" id="ProtNLM"/>
    </source>
</evidence>
<evidence type="ECO:0000256" key="3">
    <source>
        <dbReference type="ARBA" id="ARBA00022576"/>
    </source>
</evidence>
<dbReference type="InterPro" id="IPR004838">
    <property type="entry name" value="NHTrfase_class1_PyrdxlP-BS"/>
</dbReference>
<dbReference type="GO" id="GO:0030170">
    <property type="term" value="F:pyridoxal phosphate binding"/>
    <property type="evidence" value="ECO:0007669"/>
    <property type="project" value="InterPro"/>
</dbReference>
<dbReference type="InterPro" id="IPR015421">
    <property type="entry name" value="PyrdxlP-dep_Trfase_major"/>
</dbReference>
<dbReference type="GO" id="GO:0016212">
    <property type="term" value="F:kynurenine-oxoglutarate transaminase activity"/>
    <property type="evidence" value="ECO:0007669"/>
    <property type="project" value="TreeGrafter"/>
</dbReference>
<dbReference type="InterPro" id="IPR043129">
    <property type="entry name" value="ATPase_NBD"/>
</dbReference>
<dbReference type="AlphaFoldDB" id="A0A9Q0JYV2"/>
<dbReference type="EMBL" id="JAMYWD010000011">
    <property type="protein sequence ID" value="KAJ4955685.1"/>
    <property type="molecule type" value="Genomic_DNA"/>
</dbReference>
<dbReference type="Gene3D" id="3.30.420.40">
    <property type="match status" value="1"/>
</dbReference>
<keyword evidence="5" id="KW-0663">Pyridoxal phosphate</keyword>
<dbReference type="FunFam" id="3.30.420.40:FF:000023">
    <property type="entry name" value="Guanosine-5'-triphosphate,3'-diphosphate pyrophosphatase"/>
    <property type="match status" value="1"/>
</dbReference>
<dbReference type="PANTHER" id="PTHR43807">
    <property type="entry name" value="FI04487P"/>
    <property type="match status" value="1"/>
</dbReference>
<dbReference type="CDD" id="cd00609">
    <property type="entry name" value="AAT_like"/>
    <property type="match status" value="1"/>
</dbReference>
<dbReference type="Gene3D" id="3.30.420.150">
    <property type="entry name" value="Exopolyphosphatase. Domain 2"/>
    <property type="match status" value="1"/>
</dbReference>
<evidence type="ECO:0000256" key="4">
    <source>
        <dbReference type="ARBA" id="ARBA00022679"/>
    </source>
</evidence>
<comment type="similarity">
    <text evidence="2">Belongs to the class-I pyridoxal-phosphate-dependent aminotransferase family.</text>
</comment>
<dbReference type="Proteomes" id="UP001141806">
    <property type="component" value="Unassembled WGS sequence"/>
</dbReference>
<keyword evidence="3" id="KW-0032">Aminotransferase</keyword>
<dbReference type="FunFam" id="3.40.640.10:FF:000086">
    <property type="entry name" value="Kynurenine--oxoglutarate transaminase 1"/>
    <property type="match status" value="1"/>
</dbReference>
<evidence type="ECO:0000256" key="2">
    <source>
        <dbReference type="ARBA" id="ARBA00007441"/>
    </source>
</evidence>
<evidence type="ECO:0000256" key="1">
    <source>
        <dbReference type="ARBA" id="ARBA00001933"/>
    </source>
</evidence>
<dbReference type="InterPro" id="IPR015422">
    <property type="entry name" value="PyrdxlP-dep_Trfase_small"/>
</dbReference>
<protein>
    <recommendedName>
        <fullName evidence="10">Aminotransferase class I/classII domain-containing protein</fullName>
    </recommendedName>
</protein>
<dbReference type="InterPro" id="IPR015424">
    <property type="entry name" value="PyrdxlP-dep_Trfase"/>
</dbReference>
<comment type="caution">
    <text evidence="8">The sequence shown here is derived from an EMBL/GenBank/DDBJ whole genome shotgun (WGS) entry which is preliminary data.</text>
</comment>
<accession>A0A9Q0JYV2</accession>
<evidence type="ECO:0000313" key="9">
    <source>
        <dbReference type="Proteomes" id="UP001141806"/>
    </source>
</evidence>
<gene>
    <name evidence="8" type="ORF">NE237_012468</name>
</gene>
<organism evidence="8 9">
    <name type="scientific">Protea cynaroides</name>
    <dbReference type="NCBI Taxonomy" id="273540"/>
    <lineage>
        <taxon>Eukaryota</taxon>
        <taxon>Viridiplantae</taxon>
        <taxon>Streptophyta</taxon>
        <taxon>Embryophyta</taxon>
        <taxon>Tracheophyta</taxon>
        <taxon>Spermatophyta</taxon>
        <taxon>Magnoliopsida</taxon>
        <taxon>Proteales</taxon>
        <taxon>Proteaceae</taxon>
        <taxon>Protea</taxon>
    </lineage>
</organism>
<dbReference type="Pfam" id="PF02541">
    <property type="entry name" value="Ppx-GppA"/>
    <property type="match status" value="1"/>
</dbReference>
<evidence type="ECO:0000256" key="5">
    <source>
        <dbReference type="ARBA" id="ARBA00022898"/>
    </source>
</evidence>
<name>A0A9Q0JYV2_9MAGN</name>
<dbReference type="PANTHER" id="PTHR43807:SF12">
    <property type="entry name" value="AMINOTRANSFERASE, CLASSES I AND II FAMILY PROTEIN, EXPRESSED"/>
    <property type="match status" value="1"/>
</dbReference>